<dbReference type="KEGG" id="soe:110785259"/>
<protein>
    <recommendedName>
        <fullName evidence="3">Endonuclease/exonuclease/phosphatase domain-containing protein</fullName>
    </recommendedName>
</protein>
<reference evidence="1" key="1">
    <citation type="journal article" date="2021" name="Nat. Commun.">
        <title>Genomic analyses provide insights into spinach domestication and the genetic basis of agronomic traits.</title>
        <authorList>
            <person name="Cai X."/>
            <person name="Sun X."/>
            <person name="Xu C."/>
            <person name="Sun H."/>
            <person name="Wang X."/>
            <person name="Ge C."/>
            <person name="Zhang Z."/>
            <person name="Wang Q."/>
            <person name="Fei Z."/>
            <person name="Jiao C."/>
            <person name="Wang Q."/>
        </authorList>
    </citation>
    <scope>NUCLEOTIDE SEQUENCE [LARGE SCALE GENOMIC DNA]</scope>
    <source>
        <strain evidence="1">cv. Varoflay</strain>
    </source>
</reference>
<dbReference type="PANTHER" id="PTHR33710">
    <property type="entry name" value="BNAC02G09200D PROTEIN"/>
    <property type="match status" value="1"/>
</dbReference>
<name>A0A9R0IA29_SPIOL</name>
<dbReference type="Gene3D" id="3.60.10.10">
    <property type="entry name" value="Endonuclease/exonuclease/phosphatase"/>
    <property type="match status" value="1"/>
</dbReference>
<dbReference type="PANTHER" id="PTHR33710:SF81">
    <property type="entry name" value="ENDONUCLEASE_EXONUCLEASE_PHOSPHATASE DOMAIN-CONTAINING PROTEIN"/>
    <property type="match status" value="1"/>
</dbReference>
<accession>A0A9R0IA29</accession>
<evidence type="ECO:0000313" key="1">
    <source>
        <dbReference type="Proteomes" id="UP000813463"/>
    </source>
</evidence>
<dbReference type="InterPro" id="IPR036691">
    <property type="entry name" value="Endo/exonu/phosph_ase_sf"/>
</dbReference>
<dbReference type="Proteomes" id="UP000813463">
    <property type="component" value="Chromosome 3"/>
</dbReference>
<gene>
    <name evidence="2" type="primary">LOC110785259</name>
</gene>
<keyword evidence="1" id="KW-1185">Reference proteome</keyword>
<organism evidence="1 2">
    <name type="scientific">Spinacia oleracea</name>
    <name type="common">Spinach</name>
    <dbReference type="NCBI Taxonomy" id="3562"/>
    <lineage>
        <taxon>Eukaryota</taxon>
        <taxon>Viridiplantae</taxon>
        <taxon>Streptophyta</taxon>
        <taxon>Embryophyta</taxon>
        <taxon>Tracheophyta</taxon>
        <taxon>Spermatophyta</taxon>
        <taxon>Magnoliopsida</taxon>
        <taxon>eudicotyledons</taxon>
        <taxon>Gunneridae</taxon>
        <taxon>Pentapetalae</taxon>
        <taxon>Caryophyllales</taxon>
        <taxon>Chenopodiaceae</taxon>
        <taxon>Chenopodioideae</taxon>
        <taxon>Anserineae</taxon>
        <taxon>Spinacia</taxon>
    </lineage>
</organism>
<reference evidence="2" key="2">
    <citation type="submission" date="2025-08" db="UniProtKB">
        <authorList>
            <consortium name="RefSeq"/>
        </authorList>
    </citation>
    <scope>IDENTIFICATION</scope>
    <source>
        <tissue evidence="2">Leaf</tissue>
    </source>
</reference>
<dbReference type="SUPFAM" id="SSF56219">
    <property type="entry name" value="DNase I-like"/>
    <property type="match status" value="1"/>
</dbReference>
<dbReference type="RefSeq" id="XP_021845401.2">
    <property type="nucleotide sequence ID" value="XM_021989709.2"/>
</dbReference>
<evidence type="ECO:0008006" key="3">
    <source>
        <dbReference type="Google" id="ProtNLM"/>
    </source>
</evidence>
<dbReference type="AlphaFoldDB" id="A0A9R0IA29"/>
<evidence type="ECO:0000313" key="2">
    <source>
        <dbReference type="RefSeq" id="XP_021845401.2"/>
    </source>
</evidence>
<dbReference type="GeneID" id="110785259"/>
<sequence length="409" mass="47419">MDKILCWNVRGLNRLAKQKEVRSFIHSHQIKLFCLLETRVKAPKMGDLYLTVCPNWCFTSNLCHHKNGRIVLAWDSDAFTVDIVHMESQLIHCQITPRGAMGSFFATFVYGFNTAADRIPMWNSLVNLATSAAWIIMGDFNAIMELEDKIGAPVRFTDILPMRQCMATCQLNVVKTTGRHYTWNNKQQAGDRVFTRIDRVILNPSWDNLVPTAEAMYLPEGEYDHCPMILTTYNVSSQKKPFRFYNMWTTSSDFVPIVERNWSTHIQGCHMFRVVQKLKGIEDDLKTLNKAGFSNVEVEQVRLKKKLSDIQDKLHSNPLDTTLATEEKSTAVEYRLAHERYISFLQQTAKLHWLEHGDENSRYFYQSIRQRRKQNRILSILNENGTLVDTTDGIKQAFMDYYNNLCNPP</sequence>
<proteinExistence type="predicted"/>